<name>A0A0U4B7V9_9CAUD</name>
<reference evidence="1 2" key="1">
    <citation type="submission" date="2015-11" db="EMBL/GenBank/DDBJ databases">
        <authorList>
            <person name="Menninger J.E."/>
            <person name="Lamey M.E."/>
            <person name="Lindemann J.M."/>
            <person name="Martynyuk T."/>
            <person name="Mele F.E."/>
            <person name="Nabua C.T."/>
            <person name="Napoli C.K."/>
            <person name="Santiago L.M."/>
            <person name="Sweetman A.T."/>
            <person name="Weinstein J.L."/>
            <person name="Barrett N.A."/>
            <person name="Buerkert T.R."/>
            <person name="Cautela J.A."/>
            <person name="Egan M.S."/>
            <person name="Erb J.E."/>
            <person name="Garrigan K.E."/>
            <person name="Hagan D.J."/>
            <person name="Hartwell M.C."/>
            <person name="Hyduchak K.M."/>
            <person name="Jacob A.E."/>
            <person name="DeNigris D.M."/>
            <person name="London S.C."/>
            <person name="King-Smith C."/>
            <person name="Lee-Soety J.Y."/>
            <person name="Bradley K.W."/>
            <person name="Asai D.J."/>
            <person name="Bowman C.A."/>
            <person name="Russell D.A."/>
            <person name="Pope W.H."/>
            <person name="Jacobs-Sera D."/>
            <person name="Hendrix R.W."/>
            <person name="Hatfull G.F."/>
        </authorList>
    </citation>
    <scope>NUCLEOTIDE SEQUENCE [LARGE SCALE GENOMIC DNA]</scope>
</reference>
<proteinExistence type="predicted"/>
<sequence>MVKKKVPVFDPQLVYPCEGTCGRDTRPTSWLASQLPEEFKNTVARAGNRMCAGCYRKSPEVIERKSQPKPDVVLTAKDLDNIRQAEEFAAARKARLARQNAGARLRRAQPVMVGRRG</sequence>
<gene>
    <name evidence="1" type="primary">61</name>
    <name evidence="1" type="ORF">WILDE_61</name>
</gene>
<dbReference type="EMBL" id="KU160673">
    <property type="protein sequence ID" value="ALY10845.1"/>
    <property type="molecule type" value="Genomic_DNA"/>
</dbReference>
<evidence type="ECO:0000313" key="1">
    <source>
        <dbReference type="EMBL" id="ALY10845.1"/>
    </source>
</evidence>
<organism evidence="1 2">
    <name type="scientific">Arthrobacter phage Wilde</name>
    <dbReference type="NCBI Taxonomy" id="1772323"/>
    <lineage>
        <taxon>Viruses</taxon>
        <taxon>Duplodnaviria</taxon>
        <taxon>Heunggongvirae</taxon>
        <taxon>Uroviricota</taxon>
        <taxon>Caudoviricetes</taxon>
        <taxon>Tankvirus</taxon>
        <taxon>Tankvirus tank</taxon>
    </lineage>
</organism>
<accession>A0A0U4B7V9</accession>
<evidence type="ECO:0000313" key="2">
    <source>
        <dbReference type="Proteomes" id="UP000225045"/>
    </source>
</evidence>
<protein>
    <submittedName>
        <fullName evidence="1">Uncharacterized protein</fullName>
    </submittedName>
</protein>
<dbReference type="Proteomes" id="UP000225045">
    <property type="component" value="Segment"/>
</dbReference>